<dbReference type="Proteomes" id="UP000318661">
    <property type="component" value="Unassembled WGS sequence"/>
</dbReference>
<dbReference type="AlphaFoldDB" id="A0A537LMV9"/>
<proteinExistence type="predicted"/>
<keyword evidence="1" id="KW-1133">Transmembrane helix</keyword>
<evidence type="ECO:0000313" key="2">
    <source>
        <dbReference type="EMBL" id="TMJ09343.1"/>
    </source>
</evidence>
<protein>
    <submittedName>
        <fullName evidence="2">Uncharacterized protein</fullName>
    </submittedName>
</protein>
<gene>
    <name evidence="2" type="ORF">E6G99_02860</name>
</gene>
<organism evidence="2 3">
    <name type="scientific">Candidatus Segetimicrobium genomatis</name>
    <dbReference type="NCBI Taxonomy" id="2569760"/>
    <lineage>
        <taxon>Bacteria</taxon>
        <taxon>Bacillati</taxon>
        <taxon>Candidatus Sysuimicrobiota</taxon>
        <taxon>Candidatus Sysuimicrobiia</taxon>
        <taxon>Candidatus Sysuimicrobiales</taxon>
        <taxon>Candidatus Segetimicrobiaceae</taxon>
        <taxon>Candidatus Segetimicrobium</taxon>
    </lineage>
</organism>
<feature type="transmembrane region" description="Helical" evidence="1">
    <location>
        <begin position="17"/>
        <end position="37"/>
    </location>
</feature>
<reference evidence="2 3" key="1">
    <citation type="journal article" date="2019" name="Nat. Microbiol.">
        <title>Mediterranean grassland soil C-N compound turnover is dependent on rainfall and depth, and is mediated by genomically divergent microorganisms.</title>
        <authorList>
            <person name="Diamond S."/>
            <person name="Andeer P.F."/>
            <person name="Li Z."/>
            <person name="Crits-Christoph A."/>
            <person name="Burstein D."/>
            <person name="Anantharaman K."/>
            <person name="Lane K.R."/>
            <person name="Thomas B.C."/>
            <person name="Pan C."/>
            <person name="Northen T.R."/>
            <person name="Banfield J.F."/>
        </authorList>
    </citation>
    <scope>NUCLEOTIDE SEQUENCE [LARGE SCALE GENOMIC DNA]</scope>
    <source>
        <strain evidence="2">NP_2</strain>
    </source>
</reference>
<comment type="caution">
    <text evidence="2">The sequence shown here is derived from an EMBL/GenBank/DDBJ whole genome shotgun (WGS) entry which is preliminary data.</text>
</comment>
<feature type="non-terminal residue" evidence="2">
    <location>
        <position position="63"/>
    </location>
</feature>
<name>A0A537LMV9_9BACT</name>
<evidence type="ECO:0000313" key="3">
    <source>
        <dbReference type="Proteomes" id="UP000318661"/>
    </source>
</evidence>
<feature type="transmembrane region" description="Helical" evidence="1">
    <location>
        <begin position="44"/>
        <end position="62"/>
    </location>
</feature>
<keyword evidence="1" id="KW-0472">Membrane</keyword>
<evidence type="ECO:0000256" key="1">
    <source>
        <dbReference type="SAM" id="Phobius"/>
    </source>
</evidence>
<accession>A0A537LMV9</accession>
<dbReference type="EMBL" id="VBAJ01000058">
    <property type="protein sequence ID" value="TMJ09343.1"/>
    <property type="molecule type" value="Genomic_DNA"/>
</dbReference>
<keyword evidence="1" id="KW-0812">Transmembrane</keyword>
<sequence length="63" mass="6989">MPVNLIKEWLGHRSGRLALALGIYALLFILWVAFGATRLPYRDAIGDLAFPPLGIIAAVLTWR</sequence>